<evidence type="ECO:0000313" key="3">
    <source>
        <dbReference type="Proteomes" id="UP000005239"/>
    </source>
</evidence>
<evidence type="ECO:0000256" key="1">
    <source>
        <dbReference type="SAM" id="MobiDB-lite"/>
    </source>
</evidence>
<dbReference type="AlphaFoldDB" id="A0A2A6D0Z9"/>
<proteinExistence type="predicted"/>
<reference evidence="3" key="1">
    <citation type="journal article" date="2008" name="Nat. Genet.">
        <title>The Pristionchus pacificus genome provides a unique perspective on nematode lifestyle and parasitism.</title>
        <authorList>
            <person name="Dieterich C."/>
            <person name="Clifton S.W."/>
            <person name="Schuster L.N."/>
            <person name="Chinwalla A."/>
            <person name="Delehaunty K."/>
            <person name="Dinkelacker I."/>
            <person name="Fulton L."/>
            <person name="Fulton R."/>
            <person name="Godfrey J."/>
            <person name="Minx P."/>
            <person name="Mitreva M."/>
            <person name="Roeseler W."/>
            <person name="Tian H."/>
            <person name="Witte H."/>
            <person name="Yang S.P."/>
            <person name="Wilson R.K."/>
            <person name="Sommer R.J."/>
        </authorList>
    </citation>
    <scope>NUCLEOTIDE SEQUENCE [LARGE SCALE GENOMIC DNA]</scope>
    <source>
        <strain evidence="3">PS312</strain>
    </source>
</reference>
<protein>
    <submittedName>
        <fullName evidence="2">Uncharacterized protein</fullName>
    </submittedName>
</protein>
<evidence type="ECO:0000313" key="2">
    <source>
        <dbReference type="EnsemblMetazoa" id="PPA45204.1"/>
    </source>
</evidence>
<accession>A0A2A6D0Z9</accession>
<feature type="region of interest" description="Disordered" evidence="1">
    <location>
        <begin position="1"/>
        <end position="60"/>
    </location>
</feature>
<dbReference type="EnsemblMetazoa" id="PPA45204.1">
    <property type="protein sequence ID" value="PPA45204.1"/>
    <property type="gene ID" value="WBGene00283573"/>
</dbReference>
<dbReference type="Proteomes" id="UP000005239">
    <property type="component" value="Unassembled WGS sequence"/>
</dbReference>
<reference evidence="2" key="2">
    <citation type="submission" date="2022-06" db="UniProtKB">
        <authorList>
            <consortium name="EnsemblMetazoa"/>
        </authorList>
    </citation>
    <scope>IDENTIFICATION</scope>
    <source>
        <strain evidence="2">PS312</strain>
    </source>
</reference>
<gene>
    <name evidence="2" type="primary">WBGene00283573</name>
</gene>
<sequence>MREREGRAEKRRRSTWKEEEEEYKRTKMISSMRRSMGGLKTKREKRGIMQENAAEYGKLE</sequence>
<organism evidence="2 3">
    <name type="scientific">Pristionchus pacificus</name>
    <name type="common">Parasitic nematode worm</name>
    <dbReference type="NCBI Taxonomy" id="54126"/>
    <lineage>
        <taxon>Eukaryota</taxon>
        <taxon>Metazoa</taxon>
        <taxon>Ecdysozoa</taxon>
        <taxon>Nematoda</taxon>
        <taxon>Chromadorea</taxon>
        <taxon>Rhabditida</taxon>
        <taxon>Rhabditina</taxon>
        <taxon>Diplogasteromorpha</taxon>
        <taxon>Diplogasteroidea</taxon>
        <taxon>Neodiplogasteridae</taxon>
        <taxon>Pristionchus</taxon>
    </lineage>
</organism>
<accession>A0A8R1Z0R2</accession>
<name>A0A2A6D0Z9_PRIPA</name>
<keyword evidence="3" id="KW-1185">Reference proteome</keyword>